<feature type="compositionally biased region" description="Polar residues" evidence="2">
    <location>
        <begin position="221"/>
        <end position="230"/>
    </location>
</feature>
<accession>A0A136LY63</accession>
<comment type="similarity">
    <text evidence="1">Belongs to the GSP E family.</text>
</comment>
<dbReference type="GO" id="GO:0016887">
    <property type="term" value="F:ATP hydrolysis activity"/>
    <property type="evidence" value="ECO:0007669"/>
    <property type="project" value="InterPro"/>
</dbReference>
<sequence length="599" mass="64566">MPFIDLSSPAQTSDPSVAQQPVTAQPAVDQQQTQSAPAQQAPEPISDPLAMGATDEQQPPQQMQQPANAPEPVTDMPQPELAQQSQQPEPAAQPVVPQMPEAALVPDDGMQIATQQTPAESVMTVDNTAQASAPAAPLQAPAAAVNEAAPADVTTPAAAMVPEPELQPQPSAQSASTSLPPLPDNGTQSQKVELSGSAQGKEDQVAQILQKADQLTETKQKQKSVQQSDTVGLKPKDASEDYYAQRASMDDFLALAEERGASDLHMSTGYPPMLRVDGKLMPIGSQILQFERVQTLLYSIISDEQKKSLETDLDIDFSHSIQSGTRFRVNMFHKKGQLAGAFRLIPSRIRTIAELGLPEVMYEFAKLPHGLVLVTGPTGHGKSTTLASIIQEINVTEAQHIITIEDPIEYVFPRAKSLVDQREVGTDVTSFTRALRAALREDPDVVLVGEMRDFETIASAITVAETGHLVFSTLHTNSAAQSIDRMIDVFPEQQQAQIRAQLANVIAAVVAQRLVPIQGGGRKAVLEIMIANAAIKNAIREGKTYQIDNMIQTSAELGMIPLEKSLIKLVRSGDLTIEEAQTYTTKPDELLQLMKSNTA</sequence>
<evidence type="ECO:0000313" key="5">
    <source>
        <dbReference type="Proteomes" id="UP000070457"/>
    </source>
</evidence>
<feature type="domain" description="Bacterial type II secretion system protein E" evidence="3">
    <location>
        <begin position="439"/>
        <end position="453"/>
    </location>
</feature>
<dbReference type="InterPro" id="IPR006321">
    <property type="entry name" value="PilT/PilU"/>
</dbReference>
<dbReference type="PANTHER" id="PTHR30486">
    <property type="entry name" value="TWITCHING MOTILITY PROTEIN PILT"/>
    <property type="match status" value="1"/>
</dbReference>
<evidence type="ECO:0000259" key="3">
    <source>
        <dbReference type="PROSITE" id="PS00662"/>
    </source>
</evidence>
<dbReference type="PANTHER" id="PTHR30486:SF16">
    <property type="entry name" value="TWITCHING MOTILITY PROTEIN PILT"/>
    <property type="match status" value="1"/>
</dbReference>
<dbReference type="CDD" id="cd01131">
    <property type="entry name" value="PilT"/>
    <property type="match status" value="1"/>
</dbReference>
<dbReference type="GO" id="GO:0005524">
    <property type="term" value="F:ATP binding"/>
    <property type="evidence" value="ECO:0007669"/>
    <property type="project" value="InterPro"/>
</dbReference>
<dbReference type="SUPFAM" id="SSF52540">
    <property type="entry name" value="P-loop containing nucleoside triphosphate hydrolases"/>
    <property type="match status" value="1"/>
</dbReference>
<reference evidence="4 5" key="1">
    <citation type="submission" date="2015-02" db="EMBL/GenBank/DDBJ databases">
        <title>Improved understanding of the partial-nitritation anammox process through 23 genomes representing the majority of the microbial community.</title>
        <authorList>
            <person name="Speth D.R."/>
            <person name="In T Zandt M."/>
            <person name="Guerrero Cruz S."/>
            <person name="Jetten M.S."/>
            <person name="Dutilh B.E."/>
        </authorList>
    </citation>
    <scope>NUCLEOTIDE SEQUENCE [LARGE SCALE GENOMIC DNA]</scope>
    <source>
        <strain evidence="4">OLB20</strain>
    </source>
</reference>
<dbReference type="AlphaFoldDB" id="A0A136LY63"/>
<protein>
    <submittedName>
        <fullName evidence="4">Twitching mobility protein</fullName>
    </submittedName>
</protein>
<dbReference type="PATRIC" id="fig|1617426.3.peg.591"/>
<dbReference type="NCBIfam" id="TIGR01420">
    <property type="entry name" value="pilT_fam"/>
    <property type="match status" value="1"/>
</dbReference>
<dbReference type="InterPro" id="IPR027417">
    <property type="entry name" value="P-loop_NTPase"/>
</dbReference>
<evidence type="ECO:0000256" key="1">
    <source>
        <dbReference type="ARBA" id="ARBA00006611"/>
    </source>
</evidence>
<dbReference type="InterPro" id="IPR001482">
    <property type="entry name" value="T2SS/T4SS_dom"/>
</dbReference>
<feature type="region of interest" description="Disordered" evidence="2">
    <location>
        <begin position="1"/>
        <end position="237"/>
    </location>
</feature>
<dbReference type="Pfam" id="PF00437">
    <property type="entry name" value="T2SSE"/>
    <property type="match status" value="1"/>
</dbReference>
<dbReference type="EMBL" id="JYNZ01000003">
    <property type="protein sequence ID" value="KXK26589.1"/>
    <property type="molecule type" value="Genomic_DNA"/>
</dbReference>
<comment type="caution">
    <text evidence="4">The sequence shown here is derived from an EMBL/GenBank/DDBJ whole genome shotgun (WGS) entry which is preliminary data.</text>
</comment>
<feature type="compositionally biased region" description="Low complexity" evidence="2">
    <location>
        <begin position="56"/>
        <end position="103"/>
    </location>
</feature>
<dbReference type="Proteomes" id="UP000070457">
    <property type="component" value="Unassembled WGS sequence"/>
</dbReference>
<feature type="compositionally biased region" description="Polar residues" evidence="2">
    <location>
        <begin position="185"/>
        <end position="198"/>
    </location>
</feature>
<feature type="compositionally biased region" description="Polar residues" evidence="2">
    <location>
        <begin position="8"/>
        <end position="23"/>
    </location>
</feature>
<organism evidence="4 5">
    <name type="scientific">candidate division WS6 bacterium OLB20</name>
    <dbReference type="NCBI Taxonomy" id="1617426"/>
    <lineage>
        <taxon>Bacteria</taxon>
        <taxon>Candidatus Dojkabacteria</taxon>
    </lineage>
</organism>
<evidence type="ECO:0000313" key="4">
    <source>
        <dbReference type="EMBL" id="KXK26589.1"/>
    </source>
</evidence>
<name>A0A136LY63_9BACT</name>
<feature type="compositionally biased region" description="Polar residues" evidence="2">
    <location>
        <begin position="112"/>
        <end position="128"/>
    </location>
</feature>
<feature type="compositionally biased region" description="Low complexity" evidence="2">
    <location>
        <begin position="30"/>
        <end position="44"/>
    </location>
</feature>
<dbReference type="Gene3D" id="3.40.50.300">
    <property type="entry name" value="P-loop containing nucleotide triphosphate hydrolases"/>
    <property type="match status" value="1"/>
</dbReference>
<dbReference type="InterPro" id="IPR050921">
    <property type="entry name" value="T4SS_GSP_E_ATPase"/>
</dbReference>
<gene>
    <name evidence="4" type="primary">pilT</name>
    <name evidence="4" type="ORF">TR69_WS6001000595</name>
</gene>
<feature type="compositionally biased region" description="Low complexity" evidence="2">
    <location>
        <begin position="129"/>
        <end position="179"/>
    </location>
</feature>
<dbReference type="PROSITE" id="PS00662">
    <property type="entry name" value="T2SP_E"/>
    <property type="match status" value="1"/>
</dbReference>
<dbReference type="STRING" id="1617426.TR69_WS6001000595"/>
<proteinExistence type="inferred from homology"/>
<evidence type="ECO:0000256" key="2">
    <source>
        <dbReference type="SAM" id="MobiDB-lite"/>
    </source>
</evidence>
<dbReference type="Gene3D" id="3.30.450.90">
    <property type="match status" value="1"/>
</dbReference>